<evidence type="ECO:0000313" key="2">
    <source>
        <dbReference type="Proteomes" id="UP000249057"/>
    </source>
</evidence>
<sequence length="459" mass="50559">MNRKQPTQKTTLLLLSDTHTLTPQPPTSSPASSPSSRDQDSSPPPPAFLDPLPAADILIHAGDLTKVSRRHEHLTTLSYLKSHPARLKLIIPGNHDITFDAPYYETLGHHRHRNRTDHTAPSATASAANISSGKAEPGQLEDPEEIRRLYTGPEAWDAGIRLLGEGVHEFELPGPQKRRLRVYASSWTPEFCQWAFGYERGVDRFNPPAAAATAASSSSSSSGTVEGKEGKMKEEEDGQGNDRVKEENPAIGTRTEEHHHHHHHHTNGHAHHHNHNHHQDPQPNETTGEMRERTRTHGSTGSRGEGARGAIAANSGRGGFVAPAPIPDSPEGIDIVITHGPPYGILDQVVPNHVSVGCEHLYRAVKRARPRLHVFGHIHEGYGAMRREWSTGNDSIIQCDQPRTREEHCARVDVSKTSMMPLNPGQETLFVNASVVNVQYHPINAPWLVEMELPVVEGE</sequence>
<proteinExistence type="predicted"/>
<accession>A0ACD1GI91</accession>
<dbReference type="Proteomes" id="UP000249057">
    <property type="component" value="Unassembled WGS sequence"/>
</dbReference>
<dbReference type="EMBL" id="KZ825320">
    <property type="protein sequence ID" value="RAH49049.1"/>
    <property type="molecule type" value="Genomic_DNA"/>
</dbReference>
<reference evidence="1" key="1">
    <citation type="submission" date="2018-02" db="EMBL/GenBank/DDBJ databases">
        <title>The genomes of Aspergillus section Nigri reveals drivers in fungal speciation.</title>
        <authorList>
            <consortium name="DOE Joint Genome Institute"/>
            <person name="Vesth T.C."/>
            <person name="Nybo J."/>
            <person name="Theobald S."/>
            <person name="Brandl J."/>
            <person name="Frisvad J.C."/>
            <person name="Nielsen K.F."/>
            <person name="Lyhne E.K."/>
            <person name="Kogle M.E."/>
            <person name="Kuo A."/>
            <person name="Riley R."/>
            <person name="Clum A."/>
            <person name="Nolan M."/>
            <person name="Lipzen A."/>
            <person name="Salamov A."/>
            <person name="Henrissat B."/>
            <person name="Wiebenga A."/>
            <person name="De vries R.P."/>
            <person name="Grigoriev I.V."/>
            <person name="Mortensen U.H."/>
            <person name="Andersen M.R."/>
            <person name="Baker S.E."/>
        </authorList>
    </citation>
    <scope>NUCLEOTIDE SEQUENCE</scope>
    <source>
        <strain evidence="1">CBS 621.78</strain>
    </source>
</reference>
<keyword evidence="2" id="KW-1185">Reference proteome</keyword>
<gene>
    <name evidence="1" type="ORF">BO95DRAFT_439753</name>
</gene>
<name>A0ACD1GI91_9EURO</name>
<evidence type="ECO:0000313" key="1">
    <source>
        <dbReference type="EMBL" id="RAH49049.1"/>
    </source>
</evidence>
<organism evidence="1 2">
    <name type="scientific">Aspergillus brunneoviolaceus CBS 621.78</name>
    <dbReference type="NCBI Taxonomy" id="1450534"/>
    <lineage>
        <taxon>Eukaryota</taxon>
        <taxon>Fungi</taxon>
        <taxon>Dikarya</taxon>
        <taxon>Ascomycota</taxon>
        <taxon>Pezizomycotina</taxon>
        <taxon>Eurotiomycetes</taxon>
        <taxon>Eurotiomycetidae</taxon>
        <taxon>Eurotiales</taxon>
        <taxon>Aspergillaceae</taxon>
        <taxon>Aspergillus</taxon>
        <taxon>Aspergillus subgen. Circumdati</taxon>
    </lineage>
</organism>
<protein>
    <submittedName>
        <fullName evidence="1">Uncharacterized protein</fullName>
    </submittedName>
</protein>